<dbReference type="EMBL" id="CAJNOE010000097">
    <property type="protein sequence ID" value="CAF0905463.1"/>
    <property type="molecule type" value="Genomic_DNA"/>
</dbReference>
<evidence type="ECO:0000256" key="5">
    <source>
        <dbReference type="ARBA" id="ARBA00023139"/>
    </source>
</evidence>
<dbReference type="Pfam" id="PF03366">
    <property type="entry name" value="YEATS"/>
    <property type="match status" value="1"/>
</dbReference>
<dbReference type="InterPro" id="IPR031632">
    <property type="entry name" value="SVIP"/>
</dbReference>
<dbReference type="Gene3D" id="3.30.40.10">
    <property type="entry name" value="Zinc/RING finger domain, C3HC4 (zinc finger)"/>
    <property type="match status" value="1"/>
</dbReference>
<dbReference type="Pfam" id="PF15227">
    <property type="entry name" value="zf-C3HC4_4"/>
    <property type="match status" value="1"/>
</dbReference>
<dbReference type="InterPro" id="IPR017907">
    <property type="entry name" value="Znf_RING_CS"/>
</dbReference>
<accession>A0A813ZXB3</accession>
<evidence type="ECO:0000256" key="9">
    <source>
        <dbReference type="PROSITE-ProRule" id="PRU00376"/>
    </source>
</evidence>
<reference evidence="13" key="1">
    <citation type="submission" date="2021-02" db="EMBL/GenBank/DDBJ databases">
        <authorList>
            <person name="Nowell W R."/>
        </authorList>
    </citation>
    <scope>NUCLEOTIDE SEQUENCE</scope>
</reference>
<dbReference type="PANTHER" id="PTHR23327:SF42">
    <property type="entry name" value="LON PEPTIDASE N-TERMINAL DOMAIN AND RING FINGER PROTEIN C14F5.10C"/>
    <property type="match status" value="1"/>
</dbReference>
<feature type="domain" description="RING-type" evidence="11">
    <location>
        <begin position="137"/>
        <end position="178"/>
    </location>
</feature>
<feature type="region of interest" description="Disordered" evidence="10">
    <location>
        <begin position="29"/>
        <end position="86"/>
    </location>
</feature>
<evidence type="ECO:0000256" key="1">
    <source>
        <dbReference type="ARBA" id="ARBA00022707"/>
    </source>
</evidence>
<evidence type="ECO:0000256" key="2">
    <source>
        <dbReference type="ARBA" id="ARBA00022723"/>
    </source>
</evidence>
<keyword evidence="4" id="KW-0862">Zinc</keyword>
<feature type="domain" description="YEATS" evidence="12">
    <location>
        <begin position="218"/>
        <end position="349"/>
    </location>
</feature>
<dbReference type="Gene3D" id="2.60.40.1970">
    <property type="entry name" value="YEATS domain"/>
    <property type="match status" value="1"/>
</dbReference>
<dbReference type="PROSITE" id="PS51037">
    <property type="entry name" value="YEATS"/>
    <property type="match status" value="1"/>
</dbReference>
<dbReference type="PROSITE" id="PS00518">
    <property type="entry name" value="ZF_RING_1"/>
    <property type="match status" value="1"/>
</dbReference>
<proteinExistence type="predicted"/>
<evidence type="ECO:0000256" key="3">
    <source>
        <dbReference type="ARBA" id="ARBA00022771"/>
    </source>
</evidence>
<keyword evidence="6 9" id="KW-0539">Nucleus</keyword>
<keyword evidence="5" id="KW-0564">Palmitate</keyword>
<comment type="caution">
    <text evidence="13">The sequence shown here is derived from an EMBL/GenBank/DDBJ whole genome shotgun (WGS) entry which is preliminary data.</text>
</comment>
<evidence type="ECO:0000256" key="7">
    <source>
        <dbReference type="ARBA" id="ARBA00023288"/>
    </source>
</evidence>
<dbReference type="AlphaFoldDB" id="A0A813ZXB3"/>
<dbReference type="InterPro" id="IPR001841">
    <property type="entry name" value="Znf_RING"/>
</dbReference>
<evidence type="ECO:0000256" key="8">
    <source>
        <dbReference type="PROSITE-ProRule" id="PRU00175"/>
    </source>
</evidence>
<keyword evidence="2" id="KW-0479">Metal-binding</keyword>
<dbReference type="InterPro" id="IPR055129">
    <property type="entry name" value="YEATS_dom"/>
</dbReference>
<dbReference type="Pfam" id="PF15811">
    <property type="entry name" value="SVIP"/>
    <property type="match status" value="1"/>
</dbReference>
<dbReference type="Proteomes" id="UP000663860">
    <property type="component" value="Unassembled WGS sequence"/>
</dbReference>
<evidence type="ECO:0000313" key="13">
    <source>
        <dbReference type="EMBL" id="CAF0905463.1"/>
    </source>
</evidence>
<dbReference type="GO" id="GO:0008270">
    <property type="term" value="F:zinc ion binding"/>
    <property type="evidence" value="ECO:0007669"/>
    <property type="project" value="UniProtKB-KW"/>
</dbReference>
<protein>
    <recommendedName>
        <fullName evidence="15">RING-type domain-containing protein</fullName>
    </recommendedName>
</protein>
<evidence type="ECO:0000256" key="6">
    <source>
        <dbReference type="ARBA" id="ARBA00023242"/>
    </source>
</evidence>
<evidence type="ECO:0000313" key="14">
    <source>
        <dbReference type="Proteomes" id="UP000663860"/>
    </source>
</evidence>
<comment type="subcellular location">
    <subcellularLocation>
        <location evidence="9">Nucleus</location>
    </subcellularLocation>
</comment>
<dbReference type="PROSITE" id="PS50089">
    <property type="entry name" value="ZF_RING_2"/>
    <property type="match status" value="1"/>
</dbReference>
<evidence type="ECO:0000256" key="10">
    <source>
        <dbReference type="SAM" id="MobiDB-lite"/>
    </source>
</evidence>
<keyword evidence="7" id="KW-0449">Lipoprotein</keyword>
<feature type="compositionally biased region" description="Basic and acidic residues" evidence="10">
    <location>
        <begin position="48"/>
        <end position="72"/>
    </location>
</feature>
<name>A0A813ZXB3_9BILA</name>
<keyword evidence="3 8" id="KW-0863">Zinc-finger</keyword>
<gene>
    <name evidence="13" type="ORF">IZO911_LOCUS12485</name>
</gene>
<sequence length="349" mass="41135">MGVILNCFRGSNAEQSHHSNNIATPNMEARREAAAEAANRRLQQSETRGVDENELRRMKQRQAERERIEQQHAKLPKQNSDDNGGLRYVSRPFWPYEYEHRLNLPTHMPYNSPTRELSPIQLSPTMSTNILDIYRDCPFCLKLLFEPISTLCGHTFCLLCMERFILTTERVLQCPICRDDLNYLRSSSSHLKVNAILHNLLREQYEKEYELRRIENENERKQMIKKRFIIGNTHHLPCDNDCTKHEWTFFIKFDNDDQDDISEYIKQITVNLHPTFTPSKIVLDNAPFCLTRIGWGIFTIYFTIEFHSQWNKSDLKTSWFLSFANTGNQKTMVVEFQKTTDNLNNDEMS</sequence>
<evidence type="ECO:0000259" key="11">
    <source>
        <dbReference type="PROSITE" id="PS50089"/>
    </source>
</evidence>
<evidence type="ECO:0000259" key="12">
    <source>
        <dbReference type="PROSITE" id="PS51037"/>
    </source>
</evidence>
<dbReference type="SMART" id="SM00184">
    <property type="entry name" value="RING"/>
    <property type="match status" value="1"/>
</dbReference>
<keyword evidence="1" id="KW-0519">Myristate</keyword>
<evidence type="ECO:0000256" key="4">
    <source>
        <dbReference type="ARBA" id="ARBA00022833"/>
    </source>
</evidence>
<dbReference type="SUPFAM" id="SSF57850">
    <property type="entry name" value="RING/U-box"/>
    <property type="match status" value="1"/>
</dbReference>
<dbReference type="PANTHER" id="PTHR23327">
    <property type="entry name" value="RING FINGER PROTEIN 127"/>
    <property type="match status" value="1"/>
</dbReference>
<organism evidence="13 14">
    <name type="scientific">Adineta steineri</name>
    <dbReference type="NCBI Taxonomy" id="433720"/>
    <lineage>
        <taxon>Eukaryota</taxon>
        <taxon>Metazoa</taxon>
        <taxon>Spiralia</taxon>
        <taxon>Gnathifera</taxon>
        <taxon>Rotifera</taxon>
        <taxon>Eurotatoria</taxon>
        <taxon>Bdelloidea</taxon>
        <taxon>Adinetida</taxon>
        <taxon>Adinetidae</taxon>
        <taxon>Adineta</taxon>
    </lineage>
</organism>
<dbReference type="InterPro" id="IPR038704">
    <property type="entry name" value="YEAST_sf"/>
</dbReference>
<dbReference type="GO" id="GO:0005634">
    <property type="term" value="C:nucleus"/>
    <property type="evidence" value="ECO:0007669"/>
    <property type="project" value="UniProtKB-SubCell"/>
</dbReference>
<evidence type="ECO:0008006" key="15">
    <source>
        <dbReference type="Google" id="ProtNLM"/>
    </source>
</evidence>
<dbReference type="InterPro" id="IPR013083">
    <property type="entry name" value="Znf_RING/FYVE/PHD"/>
</dbReference>
<dbReference type="GO" id="GO:0061630">
    <property type="term" value="F:ubiquitin protein ligase activity"/>
    <property type="evidence" value="ECO:0007669"/>
    <property type="project" value="TreeGrafter"/>
</dbReference>